<feature type="domain" description="Transcription regulator PadR N-terminal" evidence="1">
    <location>
        <begin position="15"/>
        <end position="90"/>
    </location>
</feature>
<evidence type="ECO:0000259" key="1">
    <source>
        <dbReference type="Pfam" id="PF03551"/>
    </source>
</evidence>
<protein>
    <submittedName>
        <fullName evidence="2">Helix-turn-helix transcriptional regulator</fullName>
    </submittedName>
</protein>
<dbReference type="PANTHER" id="PTHR33169">
    <property type="entry name" value="PADR-FAMILY TRANSCRIPTIONAL REGULATOR"/>
    <property type="match status" value="1"/>
</dbReference>
<organism evidence="2 3">
    <name type="scientific">Amycolatopsis samaneae</name>
    <dbReference type="NCBI Taxonomy" id="664691"/>
    <lineage>
        <taxon>Bacteria</taxon>
        <taxon>Bacillati</taxon>
        <taxon>Actinomycetota</taxon>
        <taxon>Actinomycetes</taxon>
        <taxon>Pseudonocardiales</taxon>
        <taxon>Pseudonocardiaceae</taxon>
        <taxon>Amycolatopsis</taxon>
    </lineage>
</organism>
<dbReference type="InterPro" id="IPR036390">
    <property type="entry name" value="WH_DNA-bd_sf"/>
</dbReference>
<dbReference type="PANTHER" id="PTHR33169:SF27">
    <property type="entry name" value="TRANSCRIPTIONAL REGULATOR PADR FAMILY PROTEIN"/>
    <property type="match status" value="1"/>
</dbReference>
<dbReference type="InterPro" id="IPR036388">
    <property type="entry name" value="WH-like_DNA-bd_sf"/>
</dbReference>
<dbReference type="Pfam" id="PF03551">
    <property type="entry name" value="PadR"/>
    <property type="match status" value="1"/>
</dbReference>
<comment type="caution">
    <text evidence="2">The sequence shown here is derived from an EMBL/GenBank/DDBJ whole genome shotgun (WGS) entry which is preliminary data.</text>
</comment>
<evidence type="ECO:0000313" key="3">
    <source>
        <dbReference type="Proteomes" id="UP001597419"/>
    </source>
</evidence>
<dbReference type="InterPro" id="IPR005149">
    <property type="entry name" value="Tscrpt_reg_PadR_N"/>
</dbReference>
<gene>
    <name evidence="2" type="ORF">ACFSYJ_21795</name>
</gene>
<reference evidence="3" key="1">
    <citation type="journal article" date="2019" name="Int. J. Syst. Evol. Microbiol.">
        <title>The Global Catalogue of Microorganisms (GCM) 10K type strain sequencing project: providing services to taxonomists for standard genome sequencing and annotation.</title>
        <authorList>
            <consortium name="The Broad Institute Genomics Platform"/>
            <consortium name="The Broad Institute Genome Sequencing Center for Infectious Disease"/>
            <person name="Wu L."/>
            <person name="Ma J."/>
        </authorList>
    </citation>
    <scope>NUCLEOTIDE SEQUENCE [LARGE SCALE GENOMIC DNA]</scope>
    <source>
        <strain evidence="3">CGMCC 4.7643</strain>
    </source>
</reference>
<name>A0ABW5GK83_9PSEU</name>
<dbReference type="SUPFAM" id="SSF46785">
    <property type="entry name" value="Winged helix' DNA-binding domain"/>
    <property type="match status" value="1"/>
</dbReference>
<dbReference type="RefSeq" id="WP_345405290.1">
    <property type="nucleotide sequence ID" value="NZ_BAABHG010000018.1"/>
</dbReference>
<proteinExistence type="predicted"/>
<dbReference type="EMBL" id="JBHUKU010000011">
    <property type="protein sequence ID" value="MFD2461253.1"/>
    <property type="molecule type" value="Genomic_DNA"/>
</dbReference>
<dbReference type="InterPro" id="IPR052509">
    <property type="entry name" value="Metal_resp_DNA-bind_regulator"/>
</dbReference>
<dbReference type="Gene3D" id="1.10.10.10">
    <property type="entry name" value="Winged helix-like DNA-binding domain superfamily/Winged helix DNA-binding domain"/>
    <property type="match status" value="1"/>
</dbReference>
<accession>A0ABW5GK83</accession>
<keyword evidence="3" id="KW-1185">Reference proteome</keyword>
<dbReference type="Proteomes" id="UP001597419">
    <property type="component" value="Unassembled WGS sequence"/>
</dbReference>
<sequence>MAKRRKVGNLLGLAVLSALVERPMHPYEIASLLRERNKERDMNIKWGSLYTVVGNLEKHGFIAAVENVRDSGRPERTVYRLTPAGRAEYEDWVRDLLATPEREQPRFEAGLSVMAALGPDEVIELLVRRGDALAAEVAGMRETLSRTAEEIPRLLLAEAEYDLAMRTAELNWVRSFVAELTSGAMPGVEAWRHWHATGELPDDLAELAERGSTQD</sequence>
<evidence type="ECO:0000313" key="2">
    <source>
        <dbReference type="EMBL" id="MFD2461253.1"/>
    </source>
</evidence>